<keyword evidence="3" id="KW-1185">Reference proteome</keyword>
<evidence type="ECO:0000256" key="1">
    <source>
        <dbReference type="SAM" id="Phobius"/>
    </source>
</evidence>
<keyword evidence="1" id="KW-1133">Transmembrane helix</keyword>
<reference evidence="2" key="1">
    <citation type="submission" date="2022-12" db="EMBL/GenBank/DDBJ databases">
        <title>Reference genome sequencing for broad-spectrum identification of bacterial and archaeal isolates by mass spectrometry.</title>
        <authorList>
            <person name="Sekiguchi Y."/>
            <person name="Tourlousse D.M."/>
        </authorList>
    </citation>
    <scope>NUCLEOTIDE SEQUENCE</scope>
    <source>
        <strain evidence="2">14</strain>
    </source>
</reference>
<dbReference type="EMBL" id="BSDP01000001">
    <property type="protein sequence ID" value="GLI27329.1"/>
    <property type="molecule type" value="Genomic_DNA"/>
</dbReference>
<evidence type="ECO:0000313" key="3">
    <source>
        <dbReference type="Proteomes" id="UP001144396"/>
    </source>
</evidence>
<sequence>MTMTAAPTRTPGAPSRARTATGVFRSWPGLAGIGAGLVLAALAAGAVGGTGLALAGLGVAALGAGVAALRAGRVVLPRTTLAVVVVLLLAAAAAASSGLLPALGIPGGPLLAACAFLVVPATAAALRLRAPLRVPGERSPRQGTIDRWPALVGMLAGAVLTAALATPALAATAAGELAVPHGQLHSEHAGH</sequence>
<organism evidence="2 3">
    <name type="scientific">Agromyces rhizosphaerae</name>
    <dbReference type="NCBI Taxonomy" id="88374"/>
    <lineage>
        <taxon>Bacteria</taxon>
        <taxon>Bacillati</taxon>
        <taxon>Actinomycetota</taxon>
        <taxon>Actinomycetes</taxon>
        <taxon>Micrococcales</taxon>
        <taxon>Microbacteriaceae</taxon>
        <taxon>Agromyces</taxon>
    </lineage>
</organism>
<keyword evidence="1" id="KW-0812">Transmembrane</keyword>
<feature type="transmembrane region" description="Helical" evidence="1">
    <location>
        <begin position="81"/>
        <end position="104"/>
    </location>
</feature>
<keyword evidence="1" id="KW-0472">Membrane</keyword>
<accession>A0A9W6FNU2</accession>
<gene>
    <name evidence="2" type="ORF">ARHIZOSPH14_15710</name>
</gene>
<feature type="transmembrane region" description="Helical" evidence="1">
    <location>
        <begin position="52"/>
        <end position="69"/>
    </location>
</feature>
<evidence type="ECO:0000313" key="2">
    <source>
        <dbReference type="EMBL" id="GLI27329.1"/>
    </source>
</evidence>
<proteinExistence type="predicted"/>
<dbReference type="Proteomes" id="UP001144396">
    <property type="component" value="Unassembled WGS sequence"/>
</dbReference>
<feature type="transmembrane region" description="Helical" evidence="1">
    <location>
        <begin position="148"/>
        <end position="170"/>
    </location>
</feature>
<comment type="caution">
    <text evidence="2">The sequence shown here is derived from an EMBL/GenBank/DDBJ whole genome shotgun (WGS) entry which is preliminary data.</text>
</comment>
<feature type="transmembrane region" description="Helical" evidence="1">
    <location>
        <begin position="110"/>
        <end position="128"/>
    </location>
</feature>
<protein>
    <submittedName>
        <fullName evidence="2">Uncharacterized protein</fullName>
    </submittedName>
</protein>
<name>A0A9W6FNU2_9MICO</name>
<dbReference type="AlphaFoldDB" id="A0A9W6FNU2"/>
<feature type="transmembrane region" description="Helical" evidence="1">
    <location>
        <begin position="26"/>
        <end position="46"/>
    </location>
</feature>